<organism evidence="2 3">
    <name type="scientific">Dietzia aerolata</name>
    <dbReference type="NCBI Taxonomy" id="595984"/>
    <lineage>
        <taxon>Bacteria</taxon>
        <taxon>Bacillati</taxon>
        <taxon>Actinomycetota</taxon>
        <taxon>Actinomycetes</taxon>
        <taxon>Mycobacteriales</taxon>
        <taxon>Dietziaceae</taxon>
        <taxon>Dietzia</taxon>
    </lineage>
</organism>
<evidence type="ECO:0000313" key="2">
    <source>
        <dbReference type="EMBL" id="MFB9258942.1"/>
    </source>
</evidence>
<protein>
    <submittedName>
        <fullName evidence="2">SMP-30/gluconolactonase/LRE family protein</fullName>
    </submittedName>
</protein>
<dbReference type="Gene3D" id="2.120.10.30">
    <property type="entry name" value="TolB, C-terminal domain"/>
    <property type="match status" value="2"/>
</dbReference>
<evidence type="ECO:0000256" key="1">
    <source>
        <dbReference type="SAM" id="SignalP"/>
    </source>
</evidence>
<reference evidence="2 3" key="1">
    <citation type="submission" date="2024-09" db="EMBL/GenBank/DDBJ databases">
        <authorList>
            <person name="Sun Q."/>
            <person name="Mori K."/>
        </authorList>
    </citation>
    <scope>NUCLEOTIDE SEQUENCE [LARGE SCALE GENOMIC DNA]</scope>
    <source>
        <strain evidence="2 3">CCM 7659</strain>
    </source>
</reference>
<keyword evidence="3" id="KW-1185">Reference proteome</keyword>
<proteinExistence type="predicted"/>
<dbReference type="RefSeq" id="WP_380023073.1">
    <property type="nucleotide sequence ID" value="NZ_JBHMDY010000002.1"/>
</dbReference>
<dbReference type="Proteomes" id="UP001589700">
    <property type="component" value="Unassembled WGS sequence"/>
</dbReference>
<name>A0ABV5JMI0_9ACTN</name>
<gene>
    <name evidence="2" type="ORF">ACFFVD_03935</name>
</gene>
<dbReference type="SUPFAM" id="SSF63829">
    <property type="entry name" value="Calcium-dependent phosphotriesterase"/>
    <property type="match status" value="1"/>
</dbReference>
<feature type="chain" id="PRO_5045769120" evidence="1">
    <location>
        <begin position="33"/>
        <end position="391"/>
    </location>
</feature>
<feature type="signal peptide" evidence="1">
    <location>
        <begin position="1"/>
        <end position="32"/>
    </location>
</feature>
<evidence type="ECO:0000313" key="3">
    <source>
        <dbReference type="Proteomes" id="UP001589700"/>
    </source>
</evidence>
<keyword evidence="1" id="KW-0732">Signal</keyword>
<sequence>MLPLRPVTARRGVVVVAPVVVCALTVPTSHGAAGADPLGSLVVGAATSVGAATAPIAGSVEALPSGSHGGSAAALDTGSDVGFGAAQAWDSSAGAPIGACAGPAPRVTTFGAAPPPVLGWTENMAFDDSGRLWVSKTFLNRVDAYDDDGNIIATASVRSPGGIDLGPDGRMHVAAGTGYLAQRSDVVSFDPSAGRPGEAIEAGAGAPIEVRVEARLDNRKNGLAVDAAGNRYLTSLEDDGLTKVRPDGTVDEEWSAAARLGVSNGIAISGDTAYVSQSTDRTVVHAVPLDAPGEWTTTELTAPPTMPRGLDDLAVTDEALLVTSWSSGEVYRIDRDSGEVCVLVGGIPRATSVVVADGFTGSGAESVPDGFDPGDLLVTSLHGPIRHVSLG</sequence>
<accession>A0ABV5JMI0</accession>
<comment type="caution">
    <text evidence="2">The sequence shown here is derived from an EMBL/GenBank/DDBJ whole genome shotgun (WGS) entry which is preliminary data.</text>
</comment>
<dbReference type="EMBL" id="JBHMDY010000002">
    <property type="protein sequence ID" value="MFB9258942.1"/>
    <property type="molecule type" value="Genomic_DNA"/>
</dbReference>
<dbReference type="InterPro" id="IPR011042">
    <property type="entry name" value="6-blade_b-propeller_TolB-like"/>
</dbReference>